<dbReference type="RefSeq" id="WP_234033821.1">
    <property type="nucleotide sequence ID" value="NZ_WTYF01000004.1"/>
</dbReference>
<dbReference type="Proteomes" id="UP000444185">
    <property type="component" value="Unassembled WGS sequence"/>
</dbReference>
<sequence length="137" mass="14178">MKPLLSQSNCSDPMKGGDLPGRRLAAATFAIATLALAACDPVGGNEASEPEAPDPASIAGSYEATLEDGRTIIHTLGEDGTYRDVDGEGNPVEIGTWRLAEGEICYDPEGSDPETCFAGGPSGKVRRVERPGSEAAQ</sequence>
<keyword evidence="3" id="KW-1185">Reference proteome</keyword>
<accession>A0A844XZ23</accession>
<feature type="compositionally biased region" description="Basic and acidic residues" evidence="1">
    <location>
        <begin position="126"/>
        <end position="137"/>
    </location>
</feature>
<gene>
    <name evidence="2" type="ORF">GRI42_03800</name>
</gene>
<comment type="caution">
    <text evidence="2">The sequence shown here is derived from an EMBL/GenBank/DDBJ whole genome shotgun (WGS) entry which is preliminary data.</text>
</comment>
<proteinExistence type="predicted"/>
<feature type="region of interest" description="Disordered" evidence="1">
    <location>
        <begin position="110"/>
        <end position="137"/>
    </location>
</feature>
<reference evidence="2 3" key="1">
    <citation type="submission" date="2019-12" db="EMBL/GenBank/DDBJ databases">
        <title>Genomic-based taxomic classification of the family Erythrobacteraceae.</title>
        <authorList>
            <person name="Xu L."/>
        </authorList>
    </citation>
    <scope>NUCLEOTIDE SEQUENCE [LARGE SCALE GENOMIC DNA]</scope>
    <source>
        <strain evidence="2 3">DSM 16225</strain>
    </source>
</reference>
<dbReference type="EMBL" id="WTYF01000004">
    <property type="protein sequence ID" value="MXO50427.1"/>
    <property type="molecule type" value="Genomic_DNA"/>
</dbReference>
<name>A0A844XZ23_9SPHN</name>
<evidence type="ECO:0000313" key="2">
    <source>
        <dbReference type="EMBL" id="MXO50427.1"/>
    </source>
</evidence>
<evidence type="ECO:0000256" key="1">
    <source>
        <dbReference type="SAM" id="MobiDB-lite"/>
    </source>
</evidence>
<dbReference type="AlphaFoldDB" id="A0A844XZ23"/>
<evidence type="ECO:0000313" key="3">
    <source>
        <dbReference type="Proteomes" id="UP000444185"/>
    </source>
</evidence>
<organism evidence="2 3">
    <name type="scientific">Qipengyuania gaetbuli</name>
    <dbReference type="NCBI Taxonomy" id="266952"/>
    <lineage>
        <taxon>Bacteria</taxon>
        <taxon>Pseudomonadati</taxon>
        <taxon>Pseudomonadota</taxon>
        <taxon>Alphaproteobacteria</taxon>
        <taxon>Sphingomonadales</taxon>
        <taxon>Erythrobacteraceae</taxon>
        <taxon>Qipengyuania</taxon>
    </lineage>
</organism>
<protein>
    <submittedName>
        <fullName evidence="2">Uncharacterized protein</fullName>
    </submittedName>
</protein>